<dbReference type="Gene3D" id="3.40.50.300">
    <property type="entry name" value="P-loop containing nucleotide triphosphate hydrolases"/>
    <property type="match status" value="1"/>
</dbReference>
<reference evidence="3" key="1">
    <citation type="journal article" date="2018" name="Genome Biol.">
        <title>SKESA: strategic k-mer extension for scrupulous assemblies.</title>
        <authorList>
            <person name="Souvorov A."/>
            <person name="Agarwala R."/>
            <person name="Lipman D.J."/>
        </authorList>
    </citation>
    <scope>NUCLEOTIDE SEQUENCE</scope>
    <source>
        <strain evidence="3">13-7068</strain>
    </source>
</reference>
<accession>A0A5V7EEY0</accession>
<gene>
    <name evidence="3" type="ORF">G4D24_002170</name>
</gene>
<dbReference type="InterPro" id="IPR027417">
    <property type="entry name" value="P-loop_NTPase"/>
</dbReference>
<sequence>MSILINSVRISGFRGIKEIEVELGRIAVLLGTNNAGKTSFLKSLQLALGDYQRYFSDEDLHIDSSGLKVNEVIVDLKIIPTDEHYNKTEEFDEKWIDVFGDNIAVDANGHEFVAIRTKVQPDEIKGGFNTQRYYLNEWGEFEGWKEIVVNERRKVRTKVDAIPYICIEAQRDIHHELKDKSSYIGKVLSYIKYEDEDVTALEEMISSINETAVSRSEPLQSLKNSLQGLNQSFLGSSHTEITPFPKKIRDLSKQFTVHFGDEENHSFSMEYHGTGTRSWASMLTVQSFLSFMHERHELENKALHPIVGAEEPEAHLHPNAQRTLFKQLSSSQGQIILSTHSPYLSAMAEIEDIRSFIKKGDGVTVNCLKKRIEHDEKNALKREIMLTRGELLFSRALILCEGVTEEQLIPSMFELYFGRTMFSVGVNCVSVSGKNYPPFIKLASNLGIPVCIISDNDGDTHGEINRQVARLVREDGLVLNPDCFSLEFLKETNDIEAELYNELNIREEIIESLVLSETKASPNERYREAKKREIEALQDSAIIEKMRDSKASYAGYLGVILAQNANGKRIEELLPESVIIAFNKVRGWLEL</sequence>
<evidence type="ECO:0000313" key="3">
    <source>
        <dbReference type="EMBL" id="HAE4632501.1"/>
    </source>
</evidence>
<dbReference type="AlphaFoldDB" id="A0A5V7EEY0"/>
<dbReference type="RefSeq" id="WP_000025482.1">
    <property type="nucleotide sequence ID" value="NZ_CAAHDM010000014.1"/>
</dbReference>
<evidence type="ECO:0000259" key="1">
    <source>
        <dbReference type="Pfam" id="PF13175"/>
    </source>
</evidence>
<dbReference type="InterPro" id="IPR034139">
    <property type="entry name" value="TOPRIM_OLD"/>
</dbReference>
<dbReference type="Pfam" id="PF13175">
    <property type="entry name" value="AAA_15"/>
    <property type="match status" value="1"/>
</dbReference>
<feature type="domain" description="Endonuclease GajA/Old nuclease/RecF-like AAA" evidence="1">
    <location>
        <begin position="5"/>
        <end position="344"/>
    </location>
</feature>
<dbReference type="SUPFAM" id="SSF52540">
    <property type="entry name" value="P-loop containing nucleoside triphosphate hydrolases"/>
    <property type="match status" value="1"/>
</dbReference>
<dbReference type="EMBL" id="DAARZT010000002">
    <property type="protein sequence ID" value="HAE4632501.1"/>
    <property type="molecule type" value="Genomic_DNA"/>
</dbReference>
<dbReference type="InterPro" id="IPR051396">
    <property type="entry name" value="Bact_Antivir_Def_Nuclease"/>
</dbReference>
<dbReference type="InterPro" id="IPR041685">
    <property type="entry name" value="AAA_GajA/Old/RecF-like"/>
</dbReference>
<feature type="domain" description="OLD protein-like TOPRIM" evidence="2">
    <location>
        <begin position="392"/>
        <end position="457"/>
    </location>
</feature>
<dbReference type="Pfam" id="PF20469">
    <property type="entry name" value="OLD-like_TOPRIM"/>
    <property type="match status" value="1"/>
</dbReference>
<protein>
    <submittedName>
        <fullName evidence="3">AAA family ATPase</fullName>
    </submittedName>
</protein>
<reference evidence="3" key="2">
    <citation type="submission" date="2018-07" db="EMBL/GenBank/DDBJ databases">
        <authorList>
            <consortium name="NCBI Pathogen Detection Project"/>
        </authorList>
    </citation>
    <scope>NUCLEOTIDE SEQUENCE</scope>
    <source>
        <strain evidence="3">13-7068</strain>
    </source>
</reference>
<proteinExistence type="predicted"/>
<dbReference type="PANTHER" id="PTHR43581:SF4">
    <property type="entry name" value="ATP_GTP PHOSPHATASE"/>
    <property type="match status" value="1"/>
</dbReference>
<evidence type="ECO:0000259" key="2">
    <source>
        <dbReference type="Pfam" id="PF20469"/>
    </source>
</evidence>
<dbReference type="PANTHER" id="PTHR43581">
    <property type="entry name" value="ATP/GTP PHOSPHATASE"/>
    <property type="match status" value="1"/>
</dbReference>
<name>A0A5V7EEY0_SALET</name>
<organism evidence="3">
    <name type="scientific">Salmonella enterica subsp. enterica serovar Stanley</name>
    <dbReference type="NCBI Taxonomy" id="192953"/>
    <lineage>
        <taxon>Bacteria</taxon>
        <taxon>Pseudomonadati</taxon>
        <taxon>Pseudomonadota</taxon>
        <taxon>Gammaproteobacteria</taxon>
        <taxon>Enterobacterales</taxon>
        <taxon>Enterobacteriaceae</taxon>
        <taxon>Salmonella</taxon>
    </lineage>
</organism>
<comment type="caution">
    <text evidence="3">The sequence shown here is derived from an EMBL/GenBank/DDBJ whole genome shotgun (WGS) entry which is preliminary data.</text>
</comment>
<dbReference type="CDD" id="cd01026">
    <property type="entry name" value="TOPRIM_OLD"/>
    <property type="match status" value="1"/>
</dbReference>